<reference evidence="5 10" key="1">
    <citation type="submission" date="2023-05" db="EMBL/GenBank/DDBJ databases">
        <title>Corynebacterium suedekumii sp. nov. and Corynebacterium breve sp. nov. isolated from raw cow's milk.</title>
        <authorList>
            <person name="Baer M.K."/>
            <person name="Mehl L."/>
            <person name="Hellmuth R."/>
            <person name="Marke G."/>
            <person name="Lipski A."/>
        </authorList>
    </citation>
    <scope>NUCLEOTIDE SEQUENCE [LARGE SCALE GENOMIC DNA]</scope>
    <source>
        <strain evidence="5 10">LM112</strain>
    </source>
</reference>
<keyword evidence="10" id="KW-1185">Reference proteome</keyword>
<evidence type="ECO:0000313" key="8">
    <source>
        <dbReference type="EMBL" id="WIM71499.1"/>
    </source>
</evidence>
<evidence type="ECO:0000313" key="9">
    <source>
        <dbReference type="EMBL" id="WIM71500.1"/>
    </source>
</evidence>
<dbReference type="PANTHER" id="PTHR46889">
    <property type="entry name" value="TRANSPOSASE INSF FOR INSERTION SEQUENCE IS3B-RELATED"/>
    <property type="match status" value="1"/>
</dbReference>
<dbReference type="InterPro" id="IPR012337">
    <property type="entry name" value="RNaseH-like_sf"/>
</dbReference>
<sequence length="402" mass="44992">MPIKTYTEEFRRDAVALYENSPGVSINALAAELGVNRNTLQIWVRKYGTGARTSSSDSSSSSDTPTVVTEAERIRQLEREVRRLREERDILRKAAKYFAEGDDLVIRFQFVDDAKNSHSVKRLCEVLKLNRSSYYKWRNTSSARTQRLLSDAILGARVKAVFAAERGCYGSKRITAQLNDDSPGSPVNHKKVARIMRSLQLVGYSKKRKVTTTVSDGRKPVFPDLVGRKFTAPAPNQVYVGDITYLPIADGSNMYLATVIDCFSRRLAGFAIADHMRTSLVQDALVMAKGQRGSLDDAIFHSDHGSVYTSHAFQETCRTLGIRQSMGAIGSSADNALAESFNAALKREVLQDAKTFANQLQCRRDVFRWCTRYNTTRRHSWCGYLAPAVFEEQCPVTLRSAS</sequence>
<dbReference type="Pfam" id="PF01527">
    <property type="entry name" value="HTH_Tnp_1"/>
    <property type="match status" value="1"/>
</dbReference>
<dbReference type="RefSeq" id="WP_284874951.1">
    <property type="nucleotide sequence ID" value="NZ_CP126970.1"/>
</dbReference>
<dbReference type="InterPro" id="IPR009057">
    <property type="entry name" value="Homeodomain-like_sf"/>
</dbReference>
<dbReference type="EMBL" id="CP126970">
    <property type="protein sequence ID" value="WIM71499.1"/>
    <property type="molecule type" value="Genomic_DNA"/>
</dbReference>
<dbReference type="Pfam" id="PF13276">
    <property type="entry name" value="HTH_21"/>
    <property type="match status" value="1"/>
</dbReference>
<dbReference type="SUPFAM" id="SSF46689">
    <property type="entry name" value="Homeodomain-like"/>
    <property type="match status" value="1"/>
</dbReference>
<dbReference type="NCBIfam" id="NF033516">
    <property type="entry name" value="transpos_IS3"/>
    <property type="match status" value="1"/>
</dbReference>
<dbReference type="Proteomes" id="UP001238805">
    <property type="component" value="Chromosome"/>
</dbReference>
<dbReference type="Gene3D" id="1.10.10.60">
    <property type="entry name" value="Homeodomain-like"/>
    <property type="match status" value="1"/>
</dbReference>
<dbReference type="EMBL" id="CP126970">
    <property type="protein sequence ID" value="WIM70361.1"/>
    <property type="molecule type" value="Genomic_DNA"/>
</dbReference>
<organism evidence="5 10">
    <name type="scientific">Corynebacterium suedekumii</name>
    <dbReference type="NCBI Taxonomy" id="3049801"/>
    <lineage>
        <taxon>Bacteria</taxon>
        <taxon>Bacillati</taxon>
        <taxon>Actinomycetota</taxon>
        <taxon>Actinomycetes</taxon>
        <taxon>Mycobacteriales</taxon>
        <taxon>Corynebacteriaceae</taxon>
        <taxon>Corynebacterium</taxon>
    </lineage>
</organism>
<keyword evidence="2" id="KW-0175">Coiled coil</keyword>
<dbReference type="PROSITE" id="PS50994">
    <property type="entry name" value="INTEGRASE"/>
    <property type="match status" value="1"/>
</dbReference>
<evidence type="ECO:0000313" key="4">
    <source>
        <dbReference type="EMBL" id="WIM70361.1"/>
    </source>
</evidence>
<feature type="domain" description="Integrase catalytic" evidence="3">
    <location>
        <begin position="231"/>
        <end position="394"/>
    </location>
</feature>
<comment type="function">
    <text evidence="1">Involved in the transposition of the insertion sequence.</text>
</comment>
<dbReference type="EMBL" id="CP126970">
    <property type="protein sequence ID" value="WIM71500.1"/>
    <property type="molecule type" value="Genomic_DNA"/>
</dbReference>
<proteinExistence type="predicted"/>
<evidence type="ECO:0000259" key="3">
    <source>
        <dbReference type="PROSITE" id="PS50994"/>
    </source>
</evidence>
<dbReference type="InterPro" id="IPR036397">
    <property type="entry name" value="RNaseH_sf"/>
</dbReference>
<dbReference type="EMBL" id="CP126970">
    <property type="protein sequence ID" value="WIM71491.1"/>
    <property type="molecule type" value="Genomic_DNA"/>
</dbReference>
<dbReference type="InterPro" id="IPR002514">
    <property type="entry name" value="Transposase_8"/>
</dbReference>
<dbReference type="EMBL" id="CP126970">
    <property type="protein sequence ID" value="WIM70584.1"/>
    <property type="molecule type" value="Genomic_DNA"/>
</dbReference>
<evidence type="ECO:0000313" key="10">
    <source>
        <dbReference type="Proteomes" id="UP001238805"/>
    </source>
</evidence>
<evidence type="ECO:0000256" key="1">
    <source>
        <dbReference type="ARBA" id="ARBA00002286"/>
    </source>
</evidence>
<evidence type="ECO:0000256" key="2">
    <source>
        <dbReference type="SAM" id="Coils"/>
    </source>
</evidence>
<dbReference type="EMBL" id="CP126970">
    <property type="protein sequence ID" value="WIM70582.1"/>
    <property type="molecule type" value="Genomic_DNA"/>
</dbReference>
<evidence type="ECO:0000313" key="6">
    <source>
        <dbReference type="EMBL" id="WIM70584.1"/>
    </source>
</evidence>
<gene>
    <name evidence="4" type="ORF">QP029_00335</name>
    <name evidence="5" type="ORF">QP029_01685</name>
    <name evidence="6" type="ORF">QP029_01715</name>
    <name evidence="7" type="ORF">QP029_06895</name>
    <name evidence="8" type="ORF">QP029_06960</name>
    <name evidence="9" type="ORF">QP029_06975</name>
</gene>
<dbReference type="Gene3D" id="3.30.420.10">
    <property type="entry name" value="Ribonuclease H-like superfamily/Ribonuclease H"/>
    <property type="match status" value="1"/>
</dbReference>
<dbReference type="InterPro" id="IPR025948">
    <property type="entry name" value="HTH-like_dom"/>
</dbReference>
<evidence type="ECO:0000313" key="7">
    <source>
        <dbReference type="EMBL" id="WIM71491.1"/>
    </source>
</evidence>
<accession>A0ABY8VNC2</accession>
<feature type="coiled-coil region" evidence="2">
    <location>
        <begin position="67"/>
        <end position="94"/>
    </location>
</feature>
<protein>
    <submittedName>
        <fullName evidence="5">IS3 family transposase</fullName>
    </submittedName>
</protein>
<dbReference type="InterPro" id="IPR048020">
    <property type="entry name" value="Transpos_IS3"/>
</dbReference>
<name>A0ABY8VNC2_9CORY</name>
<dbReference type="InterPro" id="IPR050900">
    <property type="entry name" value="Transposase_IS3/IS150/IS904"/>
</dbReference>
<dbReference type="PANTHER" id="PTHR46889:SF4">
    <property type="entry name" value="TRANSPOSASE INSO FOR INSERTION SEQUENCE ELEMENT IS911B-RELATED"/>
    <property type="match status" value="1"/>
</dbReference>
<dbReference type="InterPro" id="IPR001584">
    <property type="entry name" value="Integrase_cat-core"/>
</dbReference>
<dbReference type="SUPFAM" id="SSF53098">
    <property type="entry name" value="Ribonuclease H-like"/>
    <property type="match status" value="1"/>
</dbReference>
<dbReference type="Pfam" id="PF00665">
    <property type="entry name" value="rve"/>
    <property type="match status" value="1"/>
</dbReference>
<evidence type="ECO:0000313" key="5">
    <source>
        <dbReference type="EMBL" id="WIM70582.1"/>
    </source>
</evidence>